<dbReference type="AlphaFoldDB" id="A0AAU2JUX8"/>
<accession>A0AAU2JUX8</accession>
<proteinExistence type="predicted"/>
<evidence type="ECO:0000313" key="1">
    <source>
        <dbReference type="EMBL" id="WTU75314.1"/>
    </source>
</evidence>
<reference evidence="1" key="1">
    <citation type="submission" date="2022-10" db="EMBL/GenBank/DDBJ databases">
        <title>The complete genomes of actinobacterial strains from the NBC collection.</title>
        <authorList>
            <person name="Joergensen T.S."/>
            <person name="Alvarez Arevalo M."/>
            <person name="Sterndorff E.B."/>
            <person name="Faurdal D."/>
            <person name="Vuksanovic O."/>
            <person name="Mourched A.-S."/>
            <person name="Charusanti P."/>
            <person name="Shaw S."/>
            <person name="Blin K."/>
            <person name="Weber T."/>
        </authorList>
    </citation>
    <scope>NUCLEOTIDE SEQUENCE</scope>
    <source>
        <strain evidence="1">NBC_00049</strain>
    </source>
</reference>
<gene>
    <name evidence="1" type="ORF">OG327_19420</name>
</gene>
<dbReference type="EMBL" id="CP108264">
    <property type="protein sequence ID" value="WTU75314.1"/>
    <property type="molecule type" value="Genomic_DNA"/>
</dbReference>
<organism evidence="1">
    <name type="scientific">Streptomyces sp. NBC_00049</name>
    <dbReference type="NCBI Taxonomy" id="2903617"/>
    <lineage>
        <taxon>Bacteria</taxon>
        <taxon>Bacillati</taxon>
        <taxon>Actinomycetota</taxon>
        <taxon>Actinomycetes</taxon>
        <taxon>Kitasatosporales</taxon>
        <taxon>Streptomycetaceae</taxon>
        <taxon>Streptomyces</taxon>
    </lineage>
</organism>
<sequence>MRSVTAHFAKTGDAELRRIDVKAMLGAAEKGFPTWVMPCLQNLRHGIVFAGSVAVLALLAAH</sequence>
<name>A0AAU2JUX8_9ACTN</name>
<protein>
    <submittedName>
        <fullName evidence="1">Uncharacterized protein</fullName>
    </submittedName>
</protein>